<accession>A0ABY6FYB4</accession>
<feature type="region of interest" description="Disordered" evidence="1">
    <location>
        <begin position="39"/>
        <end position="65"/>
    </location>
</feature>
<protein>
    <recommendedName>
        <fullName evidence="4">Ig-like domain-containing protein</fullName>
    </recommendedName>
</protein>
<feature type="region of interest" description="Disordered" evidence="1">
    <location>
        <begin position="510"/>
        <end position="530"/>
    </location>
</feature>
<dbReference type="Proteomes" id="UP001164305">
    <property type="component" value="Chromosome"/>
</dbReference>
<dbReference type="RefSeq" id="WP_263593142.1">
    <property type="nucleotide sequence ID" value="NZ_CP107020.1"/>
</dbReference>
<dbReference type="PROSITE" id="PS51257">
    <property type="entry name" value="PROKAR_LIPOPROTEIN"/>
    <property type="match status" value="1"/>
</dbReference>
<dbReference type="EMBL" id="CP107020">
    <property type="protein sequence ID" value="UYG15929.1"/>
    <property type="molecule type" value="Genomic_DNA"/>
</dbReference>
<proteinExistence type="predicted"/>
<reference evidence="2" key="1">
    <citation type="submission" date="2022-10" db="EMBL/GenBank/DDBJ databases">
        <title>Whole-Genome Sequencing of Brachybacterium huguangmaarense BRM-3, Isolated from Betula schmidtii.</title>
        <authorList>
            <person name="Haam D."/>
        </authorList>
    </citation>
    <scope>NUCLEOTIDE SEQUENCE</scope>
    <source>
        <strain evidence="2">BRM-3</strain>
    </source>
</reference>
<evidence type="ECO:0008006" key="4">
    <source>
        <dbReference type="Google" id="ProtNLM"/>
    </source>
</evidence>
<feature type="region of interest" description="Disordered" evidence="1">
    <location>
        <begin position="595"/>
        <end position="615"/>
    </location>
</feature>
<sequence>MTRGAIGSEATRKLASARVALAFLLGLVLVACHGPALTAPGSQSSTTGSASATSPDASSDATASVTSSGFSLDVGPVTVSAPGGVASEGATVRVREISAPSELGEADIEVVGGVYDISLDDGSQPQVPVTIEYTDEVDPSASPLAFLTKPSGGEEWEGIPVAHEGSGASVELDHFSTFGFFRSDSIWSGLLMKGYALTDPPDCYGKSATVHGVVYSASTSSSFVFPCVVEVDGEAQLRIYNGSPYVWRYNAVDGMGPLSVPRLVPPTIVSVDDVKAALFIGLVTGPKKTGLDSAPLTPGSYLPVELALTSGSATIQGSMDAGLSTFVIVTGALAEVVIGKLAKNVSVTAEKLYEHGRCVADIVAQNPAVDAYTLGKTIGTILTSCIVPLATSLGMSVTQTASAAIGIITSLGPAAMQLSMGIPASLENGGSASVEVTAQPLAEQVERAEFTLPSNPAVHCVLSPGGAQCTTRHAVYSDPDASCGTGYPDGPPDGELQNSAVLEEKVSLGCDSDGLSEASSPSDQSWWDETDGSSTWVPYVTDPQVPNELANLPSGTALRAGDYLCTSDGDQVDCSNVATGAGFRMDDETITFRGAMEGVSENPAEPDYSDWDYTD</sequence>
<evidence type="ECO:0000313" key="2">
    <source>
        <dbReference type="EMBL" id="UYG15929.1"/>
    </source>
</evidence>
<gene>
    <name evidence="2" type="ORF">BRM3_09800</name>
</gene>
<organism evidence="2 3">
    <name type="scientific">Brachybacterium huguangmaarense</name>
    <dbReference type="NCBI Taxonomy" id="1652028"/>
    <lineage>
        <taxon>Bacteria</taxon>
        <taxon>Bacillati</taxon>
        <taxon>Actinomycetota</taxon>
        <taxon>Actinomycetes</taxon>
        <taxon>Micrococcales</taxon>
        <taxon>Dermabacteraceae</taxon>
        <taxon>Brachybacterium</taxon>
    </lineage>
</organism>
<evidence type="ECO:0000313" key="3">
    <source>
        <dbReference type="Proteomes" id="UP001164305"/>
    </source>
</evidence>
<keyword evidence="3" id="KW-1185">Reference proteome</keyword>
<evidence type="ECO:0000256" key="1">
    <source>
        <dbReference type="SAM" id="MobiDB-lite"/>
    </source>
</evidence>
<name>A0ABY6FYB4_9MICO</name>